<dbReference type="PANTHER" id="PTHR10036:SF3">
    <property type="entry name" value="PROTEIN SLEEPLESS-RELATED"/>
    <property type="match status" value="1"/>
</dbReference>
<dbReference type="InterPro" id="IPR035076">
    <property type="entry name" value="Toxin/TOLIP"/>
</dbReference>
<keyword evidence="3 7" id="KW-0732">Signal</keyword>
<evidence type="ECO:0000256" key="2">
    <source>
        <dbReference type="ARBA" id="ARBA00022475"/>
    </source>
</evidence>
<feature type="domain" description="UPAR/Ly6" evidence="8">
    <location>
        <begin position="19"/>
        <end position="109"/>
    </location>
</feature>
<sequence length="125" mass="12870">MRTLLILLLLCWVSSADGLICYVCSSTTTNSKCNLNTDTCQAPLDTCMSTVVTAGNVMAIVKQCTSGNICSAAASTASVTGSGATAITCCSSDLCNYSGATPARLHTLLLALPLCAIFALRYIST</sequence>
<evidence type="ECO:0000259" key="8">
    <source>
        <dbReference type="SMART" id="SM00134"/>
    </source>
</evidence>
<organism evidence="9 10">
    <name type="scientific">Paramormyrops kingsleyae</name>
    <dbReference type="NCBI Taxonomy" id="1676925"/>
    <lineage>
        <taxon>Eukaryota</taxon>
        <taxon>Metazoa</taxon>
        <taxon>Chordata</taxon>
        <taxon>Craniata</taxon>
        <taxon>Vertebrata</taxon>
        <taxon>Euteleostomi</taxon>
        <taxon>Actinopterygii</taxon>
        <taxon>Neopterygii</taxon>
        <taxon>Teleostei</taxon>
        <taxon>Osteoglossocephala</taxon>
        <taxon>Osteoglossomorpha</taxon>
        <taxon>Osteoglossiformes</taxon>
        <taxon>Mormyridae</taxon>
        <taxon>Paramormyrops</taxon>
    </lineage>
</organism>
<evidence type="ECO:0000256" key="5">
    <source>
        <dbReference type="ARBA" id="ARBA00023157"/>
    </source>
</evidence>
<keyword evidence="2" id="KW-1003">Cell membrane</keyword>
<dbReference type="KEGG" id="pki:111843986"/>
<dbReference type="OrthoDB" id="10002433at2759"/>
<reference evidence="9" key="1">
    <citation type="submission" date="2025-08" db="UniProtKB">
        <authorList>
            <consortium name="Ensembl"/>
        </authorList>
    </citation>
    <scope>IDENTIFICATION</scope>
</reference>
<dbReference type="PANTHER" id="PTHR10036">
    <property type="entry name" value="CD59 GLYCOPROTEIN"/>
    <property type="match status" value="1"/>
</dbReference>
<dbReference type="STRING" id="1676925.ENSPKIP00000000731"/>
<comment type="subcellular location">
    <subcellularLocation>
        <location evidence="1">Cell membrane</location>
    </subcellularLocation>
</comment>
<dbReference type="GO" id="GO:0005886">
    <property type="term" value="C:plasma membrane"/>
    <property type="evidence" value="ECO:0007669"/>
    <property type="project" value="UniProtKB-SubCell"/>
</dbReference>
<dbReference type="SUPFAM" id="SSF57302">
    <property type="entry name" value="Snake toxin-like"/>
    <property type="match status" value="1"/>
</dbReference>
<keyword evidence="4" id="KW-0472">Membrane</keyword>
<evidence type="ECO:0000313" key="9">
    <source>
        <dbReference type="Ensembl" id="ENSPKIP00000000731.1"/>
    </source>
</evidence>
<dbReference type="InterPro" id="IPR016054">
    <property type="entry name" value="LY6_UPA_recep-like"/>
</dbReference>
<evidence type="ECO:0000256" key="1">
    <source>
        <dbReference type="ARBA" id="ARBA00004236"/>
    </source>
</evidence>
<dbReference type="Proteomes" id="UP000261540">
    <property type="component" value="Unplaced"/>
</dbReference>
<reference evidence="9" key="2">
    <citation type="submission" date="2025-09" db="UniProtKB">
        <authorList>
            <consortium name="Ensembl"/>
        </authorList>
    </citation>
    <scope>IDENTIFICATION</scope>
</reference>
<feature type="signal peptide" evidence="7">
    <location>
        <begin position="1"/>
        <end position="18"/>
    </location>
</feature>
<evidence type="ECO:0000256" key="6">
    <source>
        <dbReference type="ARBA" id="ARBA00023180"/>
    </source>
</evidence>
<evidence type="ECO:0000256" key="4">
    <source>
        <dbReference type="ARBA" id="ARBA00023136"/>
    </source>
</evidence>
<evidence type="ECO:0000256" key="7">
    <source>
        <dbReference type="SAM" id="SignalP"/>
    </source>
</evidence>
<keyword evidence="10" id="KW-1185">Reference proteome</keyword>
<feature type="chain" id="PRO_5017466683" evidence="7">
    <location>
        <begin position="19"/>
        <end position="125"/>
    </location>
</feature>
<dbReference type="InterPro" id="IPR045860">
    <property type="entry name" value="Snake_toxin-like_sf"/>
</dbReference>
<protein>
    <submittedName>
        <fullName evidence="9">Prostate stem cell antigen-like</fullName>
    </submittedName>
</protein>
<name>A0A3B3Q5P8_9TELE</name>
<evidence type="ECO:0000313" key="10">
    <source>
        <dbReference type="Proteomes" id="UP000261540"/>
    </source>
</evidence>
<dbReference type="SMART" id="SM00134">
    <property type="entry name" value="LU"/>
    <property type="match status" value="1"/>
</dbReference>
<evidence type="ECO:0000256" key="3">
    <source>
        <dbReference type="ARBA" id="ARBA00022729"/>
    </source>
</evidence>
<accession>A0A3B3Q5P8</accession>
<keyword evidence="5" id="KW-1015">Disulfide bond</keyword>
<proteinExistence type="predicted"/>
<dbReference type="Gene3D" id="2.10.60.10">
    <property type="entry name" value="CD59"/>
    <property type="match status" value="1"/>
</dbReference>
<dbReference type="Ensembl" id="ENSPKIT00000024629.1">
    <property type="protein sequence ID" value="ENSPKIP00000000731.1"/>
    <property type="gene ID" value="ENSPKIG00000019289.1"/>
</dbReference>
<dbReference type="Pfam" id="PF00087">
    <property type="entry name" value="Toxin_TOLIP"/>
    <property type="match status" value="1"/>
</dbReference>
<dbReference type="AlphaFoldDB" id="A0A3B3Q5P8"/>
<dbReference type="GeneTree" id="ENSGT00980000199189"/>
<keyword evidence="6" id="KW-0325">Glycoprotein</keyword>